<gene>
    <name evidence="1" type="ORF">VNO78_11105</name>
</gene>
<name>A0AAN9XNC9_PSOTE</name>
<proteinExistence type="predicted"/>
<sequence length="96" mass="10920">MMRYGHGNKEKKLKLGLVIALLEGAQMEQKGLWVPRKIEEKRQLFPTLPSPSCVTAATKWKRPTCRDPSCLHYNNVVARAKTHTLVSPKELFAYAL</sequence>
<comment type="caution">
    <text evidence="1">The sequence shown here is derived from an EMBL/GenBank/DDBJ whole genome shotgun (WGS) entry which is preliminary data.</text>
</comment>
<accession>A0AAN9XNC9</accession>
<keyword evidence="2" id="KW-1185">Reference proteome</keyword>
<evidence type="ECO:0000313" key="1">
    <source>
        <dbReference type="EMBL" id="KAK7399910.1"/>
    </source>
</evidence>
<dbReference type="AlphaFoldDB" id="A0AAN9XNC9"/>
<reference evidence="1 2" key="1">
    <citation type="submission" date="2024-01" db="EMBL/GenBank/DDBJ databases">
        <title>The genomes of 5 underutilized Papilionoideae crops provide insights into root nodulation and disease resistanc.</title>
        <authorList>
            <person name="Jiang F."/>
        </authorList>
    </citation>
    <scope>NUCLEOTIDE SEQUENCE [LARGE SCALE GENOMIC DNA]</scope>
    <source>
        <strain evidence="1">DUOXIRENSHENG_FW03</strain>
        <tissue evidence="1">Leaves</tissue>
    </source>
</reference>
<protein>
    <submittedName>
        <fullName evidence="1">Uncharacterized protein</fullName>
    </submittedName>
</protein>
<dbReference type="EMBL" id="JAYMYS010000003">
    <property type="protein sequence ID" value="KAK7399910.1"/>
    <property type="molecule type" value="Genomic_DNA"/>
</dbReference>
<organism evidence="1 2">
    <name type="scientific">Psophocarpus tetragonolobus</name>
    <name type="common">Winged bean</name>
    <name type="synonym">Dolichos tetragonolobus</name>
    <dbReference type="NCBI Taxonomy" id="3891"/>
    <lineage>
        <taxon>Eukaryota</taxon>
        <taxon>Viridiplantae</taxon>
        <taxon>Streptophyta</taxon>
        <taxon>Embryophyta</taxon>
        <taxon>Tracheophyta</taxon>
        <taxon>Spermatophyta</taxon>
        <taxon>Magnoliopsida</taxon>
        <taxon>eudicotyledons</taxon>
        <taxon>Gunneridae</taxon>
        <taxon>Pentapetalae</taxon>
        <taxon>rosids</taxon>
        <taxon>fabids</taxon>
        <taxon>Fabales</taxon>
        <taxon>Fabaceae</taxon>
        <taxon>Papilionoideae</taxon>
        <taxon>50 kb inversion clade</taxon>
        <taxon>NPAAA clade</taxon>
        <taxon>indigoferoid/millettioid clade</taxon>
        <taxon>Phaseoleae</taxon>
        <taxon>Psophocarpus</taxon>
    </lineage>
</organism>
<dbReference type="Proteomes" id="UP001386955">
    <property type="component" value="Unassembled WGS sequence"/>
</dbReference>
<evidence type="ECO:0000313" key="2">
    <source>
        <dbReference type="Proteomes" id="UP001386955"/>
    </source>
</evidence>